<feature type="signal peptide" evidence="2">
    <location>
        <begin position="1"/>
        <end position="29"/>
    </location>
</feature>
<proteinExistence type="predicted"/>
<evidence type="ECO:0000256" key="2">
    <source>
        <dbReference type="SAM" id="SignalP"/>
    </source>
</evidence>
<keyword evidence="1" id="KW-1133">Transmembrane helix</keyword>
<organism evidence="3 4">
    <name type="scientific">Paracoccus caeni</name>
    <dbReference type="NCBI Taxonomy" id="657651"/>
    <lineage>
        <taxon>Bacteria</taxon>
        <taxon>Pseudomonadati</taxon>
        <taxon>Pseudomonadota</taxon>
        <taxon>Alphaproteobacteria</taxon>
        <taxon>Rhodobacterales</taxon>
        <taxon>Paracoccaceae</taxon>
        <taxon>Paracoccus</taxon>
    </lineage>
</organism>
<reference evidence="3" key="1">
    <citation type="submission" date="2021-01" db="EMBL/GenBank/DDBJ databases">
        <title>Paracoccus amoyensis sp. nov., isolated from the surface seawater along the coast of Xiamen Island, China.</title>
        <authorList>
            <person name="Lyu L."/>
        </authorList>
    </citation>
    <scope>NUCLEOTIDE SEQUENCE</scope>
    <source>
        <strain evidence="3">MJ17</strain>
    </source>
</reference>
<keyword evidence="2" id="KW-0732">Signal</keyword>
<dbReference type="AlphaFoldDB" id="A0A934SHG2"/>
<dbReference type="Proteomes" id="UP000640485">
    <property type="component" value="Unassembled WGS sequence"/>
</dbReference>
<feature type="transmembrane region" description="Helical" evidence="1">
    <location>
        <begin position="233"/>
        <end position="252"/>
    </location>
</feature>
<name>A0A934SHG2_9RHOB</name>
<dbReference type="RefSeq" id="WP_200688751.1">
    <property type="nucleotide sequence ID" value="NZ_JAEPRQ010000008.1"/>
</dbReference>
<keyword evidence="4" id="KW-1185">Reference proteome</keyword>
<keyword evidence="1" id="KW-0472">Membrane</keyword>
<evidence type="ECO:0008006" key="5">
    <source>
        <dbReference type="Google" id="ProtNLM"/>
    </source>
</evidence>
<comment type="caution">
    <text evidence="3">The sequence shown here is derived from an EMBL/GenBank/DDBJ whole genome shotgun (WGS) entry which is preliminary data.</text>
</comment>
<protein>
    <recommendedName>
        <fullName evidence="5">VPLPA-CTERM sorting domain-containing protein</fullName>
    </recommendedName>
</protein>
<accession>A0A934SHG2</accession>
<dbReference type="EMBL" id="JAEPRQ010000008">
    <property type="protein sequence ID" value="MBK4217718.1"/>
    <property type="molecule type" value="Genomic_DNA"/>
</dbReference>
<evidence type="ECO:0000313" key="4">
    <source>
        <dbReference type="Proteomes" id="UP000640485"/>
    </source>
</evidence>
<evidence type="ECO:0000256" key="1">
    <source>
        <dbReference type="SAM" id="Phobius"/>
    </source>
</evidence>
<gene>
    <name evidence="3" type="ORF">JJJ17_17435</name>
</gene>
<sequence>MTSMKGDIMRDRFFVAMALGLAVSASAEAAVVQADFTATAVYFEDSLLTFGGEVLDPGDQFQISVIYDEDRVAEGWSYQEERHLFAHGGSTYDNGDYDYPVVSPIISATIKIGESIHTMIADYYGYLSYYGETYMDNNYNSFSFDASESEDHRLAFGHSWLTSHPSIFANPTFEGPYSFDVPLEDPEAPYGYFHLFGTRDEYGQFTVSSQLNFNIVHGEIALYNGEPPQPAPIPLPASALLVLTGLGSLLGLRRARRVA</sequence>
<feature type="chain" id="PRO_5036805456" description="VPLPA-CTERM sorting domain-containing protein" evidence="2">
    <location>
        <begin position="30"/>
        <end position="259"/>
    </location>
</feature>
<evidence type="ECO:0000313" key="3">
    <source>
        <dbReference type="EMBL" id="MBK4217718.1"/>
    </source>
</evidence>
<keyword evidence="1" id="KW-0812">Transmembrane</keyword>